<protein>
    <submittedName>
        <fullName evidence="10">Chaperone</fullName>
    </submittedName>
</protein>
<dbReference type="GO" id="GO:0005524">
    <property type="term" value="F:ATP binding"/>
    <property type="evidence" value="ECO:0007669"/>
    <property type="project" value="UniProtKB-KW"/>
</dbReference>
<dbReference type="InterPro" id="IPR018368">
    <property type="entry name" value="ClpA/B_CS1"/>
</dbReference>
<dbReference type="FunFam" id="3.40.50.300:FF:000025">
    <property type="entry name" value="ATP-dependent Clp protease subunit"/>
    <property type="match status" value="1"/>
</dbReference>
<feature type="coiled-coil region" evidence="6">
    <location>
        <begin position="400"/>
        <end position="480"/>
    </location>
</feature>
<dbReference type="AlphaFoldDB" id="A0AAD9FVV2"/>
<dbReference type="Proteomes" id="UP001182556">
    <property type="component" value="Unassembled WGS sequence"/>
</dbReference>
<keyword evidence="5" id="KW-0143">Chaperone</keyword>
<comment type="similarity">
    <text evidence="1">Belongs to the ClpA/ClpB family.</text>
</comment>
<comment type="caution">
    <text evidence="10">The sequence shown here is derived from an EMBL/GenBank/DDBJ whole genome shotgun (WGS) entry which is preliminary data.</text>
</comment>
<reference evidence="10" key="1">
    <citation type="submission" date="2023-02" db="EMBL/GenBank/DDBJ databases">
        <title>Identification and recombinant expression of a fungal hydrolase from Papiliotrema laurentii that hydrolyzes apple cutin and clears colloidal polyester polyurethane.</title>
        <authorList>
            <consortium name="DOE Joint Genome Institute"/>
            <person name="Roman V.A."/>
            <person name="Bojanowski C."/>
            <person name="Crable B.R."/>
            <person name="Wagner D.N."/>
            <person name="Hung C.S."/>
            <person name="Nadeau L.J."/>
            <person name="Schratz L."/>
            <person name="Haridas S."/>
            <person name="Pangilinan J."/>
            <person name="Lipzen A."/>
            <person name="Na H."/>
            <person name="Yan M."/>
            <person name="Ng V."/>
            <person name="Grigoriev I.V."/>
            <person name="Spatafora J.W."/>
            <person name="Barlow D."/>
            <person name="Biffinger J."/>
            <person name="Kelley-Loughnane N."/>
            <person name="Varaljay V.A."/>
            <person name="Crookes-Goodson W.J."/>
        </authorList>
    </citation>
    <scope>NUCLEOTIDE SEQUENCE</scope>
    <source>
        <strain evidence="10">5307AH</strain>
    </source>
</reference>
<dbReference type="GO" id="GO:0034605">
    <property type="term" value="P:cellular response to heat"/>
    <property type="evidence" value="ECO:0007669"/>
    <property type="project" value="TreeGrafter"/>
</dbReference>
<evidence type="ECO:0000256" key="3">
    <source>
        <dbReference type="ARBA" id="ARBA00022741"/>
    </source>
</evidence>
<evidence type="ECO:0000256" key="7">
    <source>
        <dbReference type="SAM" id="MobiDB-lite"/>
    </source>
</evidence>
<dbReference type="GO" id="GO:0005759">
    <property type="term" value="C:mitochondrial matrix"/>
    <property type="evidence" value="ECO:0007669"/>
    <property type="project" value="TreeGrafter"/>
</dbReference>
<dbReference type="GO" id="GO:0042026">
    <property type="term" value="P:protein refolding"/>
    <property type="evidence" value="ECO:0007669"/>
    <property type="project" value="TreeGrafter"/>
</dbReference>
<dbReference type="FunFam" id="3.40.50.300:FF:000120">
    <property type="entry name" value="ATP-dependent chaperone ClpB"/>
    <property type="match status" value="1"/>
</dbReference>
<dbReference type="Pfam" id="PF07724">
    <property type="entry name" value="AAA_2"/>
    <property type="match status" value="1"/>
</dbReference>
<keyword evidence="4" id="KW-0067">ATP-binding</keyword>
<feature type="domain" description="AAA+ ATPase" evidence="8">
    <location>
        <begin position="590"/>
        <end position="765"/>
    </location>
</feature>
<evidence type="ECO:0000313" key="10">
    <source>
        <dbReference type="EMBL" id="KAK1927211.1"/>
    </source>
</evidence>
<keyword evidence="11" id="KW-1185">Reference proteome</keyword>
<dbReference type="SMART" id="SM01086">
    <property type="entry name" value="ClpB_D2-small"/>
    <property type="match status" value="1"/>
</dbReference>
<keyword evidence="2" id="KW-0677">Repeat</keyword>
<dbReference type="GO" id="GO:0016887">
    <property type="term" value="F:ATP hydrolysis activity"/>
    <property type="evidence" value="ECO:0007669"/>
    <property type="project" value="InterPro"/>
</dbReference>
<dbReference type="InterPro" id="IPR027417">
    <property type="entry name" value="P-loop_NTPase"/>
</dbReference>
<dbReference type="CDD" id="cd19499">
    <property type="entry name" value="RecA-like_ClpB_Hsp104-like"/>
    <property type="match status" value="1"/>
</dbReference>
<dbReference type="PANTHER" id="PTHR11638">
    <property type="entry name" value="ATP-DEPENDENT CLP PROTEASE"/>
    <property type="match status" value="1"/>
</dbReference>
<proteinExistence type="inferred from homology"/>
<sequence length="901" mass="98472">MFLRHLKQFNVTRLYLPTGKPSIPTLRYHPPSTSIPHSLRIPTNSITVAGMIARKYILRSSARAALFRQPLHPLHLAPRIAPATTTAFLRTYANGPPRGGPPFGGGGGGGGGGGYPPYGGGPGGPPGGGGGFGGMRFPGQQAAPEKGEYLKQFSIDLTDLARQGKLDPVIGRDEEIRRTIQILSRRTKSNPVLLGLPGVGKTAILEGLATRIVNKEVPESLQGKRLLSLDLSMLLAGTGVRGEFETRFKGLLKDIEAEEGGVICFIDELHTLLNLGKAEGSLDAGNMIKPALARGLQLVGATTLDEYRKTIEKDAALQRRFQPIQVNEPSVESTISILRGLKGRFEAHHGVQIADSALVTAAVYSDRYVPDRYLPDKAIDLVDEASSALKLAQESRPAALEKLDREIMTLEIERESLKNEEDTFSQSRLQKVESDLKEKKEDQARLADLWAQERARLAEIKDIKEQIDRATIDLENAQRNGDFERASRLRFSTLPSLQEKLPKVQAELTAENEEDGRMTVRDKVTSEDIAVVVGKSTGIPVANLLKGEREKLIHMEDSLKQRVVGQDEVISAVSNAIRLSRAGLQSPTRPLASFLFAGPTGTGKTELCKSLAEFLFADERRAMIQLNMSEFHDKHTISRLVGSTAGFVGYEEGGQLTEAVRRRPYAVVVFDEIEKAHPDVANILLQILDEGVLTDGQGRQVNFKNTIICLTSNLGSEVLYEPNATNPDGTITAAAKEEVLRAIGRFFRPELINRLDELLVFNKLPPSIILDIVGLRLNEVQTRLNARRITLDVSEEARIWLASKGYSDQFGARAVARVIRDKVVTPVASRMLAGDIKDGEIVKVTVADDIIAITSIPGPAVDGAVPHPAEPAGQRRPEARTLETLNDDVEEVEPDEYRSSA</sequence>
<dbReference type="InterPro" id="IPR001270">
    <property type="entry name" value="ClpA/B"/>
</dbReference>
<dbReference type="PROSITE" id="PS00870">
    <property type="entry name" value="CLPAB_1"/>
    <property type="match status" value="1"/>
</dbReference>
<dbReference type="Pfam" id="PF00004">
    <property type="entry name" value="AAA"/>
    <property type="match status" value="1"/>
</dbReference>
<evidence type="ECO:0000256" key="2">
    <source>
        <dbReference type="ARBA" id="ARBA00022737"/>
    </source>
</evidence>
<feature type="domain" description="AAA+ ATPase" evidence="8">
    <location>
        <begin position="187"/>
        <end position="331"/>
    </location>
</feature>
<dbReference type="Pfam" id="PF17871">
    <property type="entry name" value="AAA_lid_9"/>
    <property type="match status" value="1"/>
</dbReference>
<dbReference type="SMART" id="SM00382">
    <property type="entry name" value="AAA"/>
    <property type="match status" value="2"/>
</dbReference>
<evidence type="ECO:0000259" key="9">
    <source>
        <dbReference type="SMART" id="SM01086"/>
    </source>
</evidence>
<evidence type="ECO:0000256" key="1">
    <source>
        <dbReference type="ARBA" id="ARBA00008675"/>
    </source>
</evidence>
<organism evidence="10 11">
    <name type="scientific">Papiliotrema laurentii</name>
    <name type="common">Cryptococcus laurentii</name>
    <dbReference type="NCBI Taxonomy" id="5418"/>
    <lineage>
        <taxon>Eukaryota</taxon>
        <taxon>Fungi</taxon>
        <taxon>Dikarya</taxon>
        <taxon>Basidiomycota</taxon>
        <taxon>Agaricomycotina</taxon>
        <taxon>Tremellomycetes</taxon>
        <taxon>Tremellales</taxon>
        <taxon>Rhynchogastremaceae</taxon>
        <taxon>Papiliotrema</taxon>
    </lineage>
</organism>
<evidence type="ECO:0000259" key="8">
    <source>
        <dbReference type="SMART" id="SM00382"/>
    </source>
</evidence>
<feature type="compositionally biased region" description="Acidic residues" evidence="7">
    <location>
        <begin position="885"/>
        <end position="894"/>
    </location>
</feature>
<dbReference type="InterPro" id="IPR003593">
    <property type="entry name" value="AAA+_ATPase"/>
</dbReference>
<dbReference type="InterPro" id="IPR050130">
    <property type="entry name" value="ClpA_ClpB"/>
</dbReference>
<keyword evidence="3" id="KW-0547">Nucleotide-binding</keyword>
<dbReference type="InterPro" id="IPR019489">
    <property type="entry name" value="Clp_ATPase_C"/>
</dbReference>
<dbReference type="Gene3D" id="1.10.8.60">
    <property type="match status" value="1"/>
</dbReference>
<evidence type="ECO:0000313" key="11">
    <source>
        <dbReference type="Proteomes" id="UP001182556"/>
    </source>
</evidence>
<dbReference type="GO" id="GO:0043335">
    <property type="term" value="P:protein unfolding"/>
    <property type="evidence" value="ECO:0007669"/>
    <property type="project" value="TreeGrafter"/>
</dbReference>
<dbReference type="Gene3D" id="3.40.50.300">
    <property type="entry name" value="P-loop containing nucleotide triphosphate hydrolases"/>
    <property type="match status" value="3"/>
</dbReference>
<feature type="domain" description="Clp ATPase C-terminal" evidence="9">
    <location>
        <begin position="764"/>
        <end position="853"/>
    </location>
</feature>
<feature type="region of interest" description="Disordered" evidence="7">
    <location>
        <begin position="91"/>
        <end position="141"/>
    </location>
</feature>
<evidence type="ECO:0000256" key="5">
    <source>
        <dbReference type="ARBA" id="ARBA00023186"/>
    </source>
</evidence>
<dbReference type="InterPro" id="IPR003959">
    <property type="entry name" value="ATPase_AAA_core"/>
</dbReference>
<dbReference type="EMBL" id="JAODAN010000001">
    <property type="protein sequence ID" value="KAK1927211.1"/>
    <property type="molecule type" value="Genomic_DNA"/>
</dbReference>
<dbReference type="InterPro" id="IPR041546">
    <property type="entry name" value="ClpA/ClpB_AAA_lid"/>
</dbReference>
<dbReference type="PANTHER" id="PTHR11638:SF176">
    <property type="entry name" value="HEAT SHOCK PROTEIN 78, MITOCHONDRIAL"/>
    <property type="match status" value="1"/>
</dbReference>
<feature type="region of interest" description="Disordered" evidence="7">
    <location>
        <begin position="861"/>
        <end position="901"/>
    </location>
</feature>
<dbReference type="PRINTS" id="PR00300">
    <property type="entry name" value="CLPPROTEASEA"/>
</dbReference>
<accession>A0AAD9FVV2</accession>
<name>A0AAD9FVV2_PAPLA</name>
<dbReference type="CDD" id="cd00009">
    <property type="entry name" value="AAA"/>
    <property type="match status" value="1"/>
</dbReference>
<keyword evidence="6" id="KW-0175">Coiled coil</keyword>
<evidence type="ECO:0000256" key="6">
    <source>
        <dbReference type="SAM" id="Coils"/>
    </source>
</evidence>
<gene>
    <name evidence="10" type="ORF">DB88DRAFT_477230</name>
</gene>
<dbReference type="FunFam" id="3.40.50.300:FF:000010">
    <property type="entry name" value="Chaperone clpB 1, putative"/>
    <property type="match status" value="1"/>
</dbReference>
<evidence type="ECO:0000256" key="4">
    <source>
        <dbReference type="ARBA" id="ARBA00022840"/>
    </source>
</evidence>
<dbReference type="Pfam" id="PF10431">
    <property type="entry name" value="ClpB_D2-small"/>
    <property type="match status" value="1"/>
</dbReference>
<dbReference type="SUPFAM" id="SSF52540">
    <property type="entry name" value="P-loop containing nucleoside triphosphate hydrolases"/>
    <property type="match status" value="2"/>
</dbReference>
<feature type="compositionally biased region" description="Gly residues" evidence="7">
    <location>
        <begin position="101"/>
        <end position="136"/>
    </location>
</feature>